<organism evidence="2 3">
    <name type="scientific">Svornostia abyssi</name>
    <dbReference type="NCBI Taxonomy" id="2898438"/>
    <lineage>
        <taxon>Bacteria</taxon>
        <taxon>Bacillati</taxon>
        <taxon>Actinomycetota</taxon>
        <taxon>Thermoleophilia</taxon>
        <taxon>Solirubrobacterales</taxon>
        <taxon>Baekduiaceae</taxon>
        <taxon>Svornostia</taxon>
    </lineage>
</organism>
<dbReference type="PRINTS" id="PR00412">
    <property type="entry name" value="EPOXHYDRLASE"/>
</dbReference>
<keyword evidence="3" id="KW-1185">Reference proteome</keyword>
<keyword evidence="2" id="KW-0378">Hydrolase</keyword>
<dbReference type="Gene3D" id="3.40.50.1820">
    <property type="entry name" value="alpha/beta hydrolase"/>
    <property type="match status" value="1"/>
</dbReference>
<evidence type="ECO:0000313" key="3">
    <source>
        <dbReference type="Proteomes" id="UP001058860"/>
    </source>
</evidence>
<proteinExistence type="predicted"/>
<dbReference type="InterPro" id="IPR000073">
    <property type="entry name" value="AB_hydrolase_1"/>
</dbReference>
<dbReference type="PANTHER" id="PTHR46438">
    <property type="entry name" value="ALPHA/BETA-HYDROLASES SUPERFAMILY PROTEIN"/>
    <property type="match status" value="1"/>
</dbReference>
<dbReference type="InterPro" id="IPR000639">
    <property type="entry name" value="Epox_hydrolase-like"/>
</dbReference>
<accession>A0ABY5PI66</accession>
<evidence type="ECO:0000259" key="1">
    <source>
        <dbReference type="Pfam" id="PF12697"/>
    </source>
</evidence>
<evidence type="ECO:0000313" key="2">
    <source>
        <dbReference type="EMBL" id="UUY04292.1"/>
    </source>
</evidence>
<dbReference type="RefSeq" id="WP_353864778.1">
    <property type="nucleotide sequence ID" value="NZ_CP088295.1"/>
</dbReference>
<gene>
    <name evidence="2" type="ORF">LRS13_01810</name>
</gene>
<dbReference type="SUPFAM" id="SSF53474">
    <property type="entry name" value="alpha/beta-Hydrolases"/>
    <property type="match status" value="1"/>
</dbReference>
<dbReference type="PRINTS" id="PR00111">
    <property type="entry name" value="ABHYDROLASE"/>
</dbReference>
<reference evidence="3" key="1">
    <citation type="submission" date="2021-11" db="EMBL/GenBank/DDBJ databases">
        <title>Cultivation dependent microbiological survey of springs from the worlds oldest radium mine currently devoted to the extraction of radon-saturated water.</title>
        <authorList>
            <person name="Kapinusova G."/>
            <person name="Smrhova T."/>
            <person name="Strejcek M."/>
            <person name="Suman J."/>
            <person name="Jani K."/>
            <person name="Pajer P."/>
            <person name="Uhlik O."/>
        </authorList>
    </citation>
    <scope>NUCLEOTIDE SEQUENCE [LARGE SCALE GENOMIC DNA]</scope>
    <source>
        <strain evidence="3">J379</strain>
    </source>
</reference>
<dbReference type="Proteomes" id="UP001058860">
    <property type="component" value="Chromosome"/>
</dbReference>
<protein>
    <submittedName>
        <fullName evidence="2">Alpha/beta fold hydrolase</fullName>
    </submittedName>
</protein>
<dbReference type="Pfam" id="PF12697">
    <property type="entry name" value="Abhydrolase_6"/>
    <property type="match status" value="1"/>
</dbReference>
<dbReference type="InterPro" id="IPR029058">
    <property type="entry name" value="AB_hydrolase_fold"/>
</dbReference>
<name>A0ABY5PI66_9ACTN</name>
<dbReference type="EMBL" id="CP088295">
    <property type="protein sequence ID" value="UUY04292.1"/>
    <property type="molecule type" value="Genomic_DNA"/>
</dbReference>
<sequence length="286" mass="31158">MAAQPLIEYRDEIAGHHTRVLEIEGDGPPLLLLHGFADSADTWRMVLDRLSRTGRRAMAIDLPGFGTCTTIDPDDGILPQIDAMVASAVVRLAGETGEDVVVSGNSLGGCASLRAAQNRDLPITAVAPIAPAGLDMPVWFSIIERDPFLRTLLGSGLPIPPPVTRLAVARLYRTLAFSDTSGIPPQVLHTFAGHLQDRRSVSRIMGIGKRLLPELRDPFTFEHIDVPVLLVWGDRDRMVTHKGSRHILEALPETRYELIEGCGHCPQLETPDRVVDALLEFAPVPA</sequence>
<feature type="domain" description="AB hydrolase-1" evidence="1">
    <location>
        <begin position="30"/>
        <end position="277"/>
    </location>
</feature>
<dbReference type="GO" id="GO:0016787">
    <property type="term" value="F:hydrolase activity"/>
    <property type="evidence" value="ECO:0007669"/>
    <property type="project" value="UniProtKB-KW"/>
</dbReference>